<evidence type="ECO:0000256" key="7">
    <source>
        <dbReference type="ARBA" id="ARBA00022842"/>
    </source>
</evidence>
<evidence type="ECO:0000256" key="2">
    <source>
        <dbReference type="ARBA" id="ARBA00022679"/>
    </source>
</evidence>
<keyword evidence="4" id="KW-0548">Nucleotidyltransferase</keyword>
<evidence type="ECO:0000256" key="6">
    <source>
        <dbReference type="ARBA" id="ARBA00022741"/>
    </source>
</evidence>
<keyword evidence="8" id="KW-0694">RNA-binding</keyword>
<evidence type="ECO:0000259" key="10">
    <source>
        <dbReference type="Pfam" id="PF12627"/>
    </source>
</evidence>
<organism evidence="11 12">
    <name type="scientific">Parasphingorhabdus flavimaris</name>
    <dbReference type="NCBI Taxonomy" id="266812"/>
    <lineage>
        <taxon>Bacteria</taxon>
        <taxon>Pseudomonadati</taxon>
        <taxon>Pseudomonadota</taxon>
        <taxon>Alphaproteobacteria</taxon>
        <taxon>Sphingomonadales</taxon>
        <taxon>Sphingomonadaceae</taxon>
        <taxon>Parasphingorhabdus</taxon>
    </lineage>
</organism>
<dbReference type="SUPFAM" id="SSF81891">
    <property type="entry name" value="Poly A polymerase C-terminal region-like"/>
    <property type="match status" value="1"/>
</dbReference>
<dbReference type="RefSeq" id="WP_176279783.1">
    <property type="nucleotide sequence ID" value="NZ_JABWMH010000003.1"/>
</dbReference>
<dbReference type="PANTHER" id="PTHR46173:SF1">
    <property type="entry name" value="CCA TRNA NUCLEOTIDYLTRANSFERASE 1, MITOCHONDRIAL"/>
    <property type="match status" value="1"/>
</dbReference>
<protein>
    <submittedName>
        <fullName evidence="11">CCA tRNA nucleotidyltransferase</fullName>
    </submittedName>
</protein>
<dbReference type="Gene3D" id="3.30.460.10">
    <property type="entry name" value="Beta Polymerase, domain 2"/>
    <property type="match status" value="1"/>
</dbReference>
<keyword evidence="6" id="KW-0547">Nucleotide-binding</keyword>
<dbReference type="EMBL" id="JABWMH010000003">
    <property type="protein sequence ID" value="NVD28262.1"/>
    <property type="molecule type" value="Genomic_DNA"/>
</dbReference>
<evidence type="ECO:0000256" key="4">
    <source>
        <dbReference type="ARBA" id="ARBA00022695"/>
    </source>
</evidence>
<comment type="similarity">
    <text evidence="8">Belongs to the tRNA nucleotidyltransferase/poly(A) polymerase family.</text>
</comment>
<name>A0ABX2N3H5_9SPHN</name>
<dbReference type="Pfam" id="PF01743">
    <property type="entry name" value="PolyA_pol"/>
    <property type="match status" value="1"/>
</dbReference>
<comment type="cofactor">
    <cofactor evidence="1">
        <name>Mg(2+)</name>
        <dbReference type="ChEBI" id="CHEBI:18420"/>
    </cofactor>
</comment>
<evidence type="ECO:0000256" key="1">
    <source>
        <dbReference type="ARBA" id="ARBA00001946"/>
    </source>
</evidence>
<dbReference type="InterPro" id="IPR032828">
    <property type="entry name" value="PolyA_RNA-bd"/>
</dbReference>
<evidence type="ECO:0000256" key="5">
    <source>
        <dbReference type="ARBA" id="ARBA00022723"/>
    </source>
</evidence>
<evidence type="ECO:0000256" key="8">
    <source>
        <dbReference type="RuleBase" id="RU003953"/>
    </source>
</evidence>
<gene>
    <name evidence="11" type="ORF">HUO14_10135</name>
</gene>
<proteinExistence type="inferred from homology"/>
<dbReference type="CDD" id="cd05398">
    <property type="entry name" value="NT_ClassII-CCAase"/>
    <property type="match status" value="1"/>
</dbReference>
<reference evidence="11 12" key="1">
    <citation type="submission" date="2020-06" db="EMBL/GenBank/DDBJ databases">
        <authorList>
            <person name="Kim S.-J."/>
            <person name="Park S.-J."/>
        </authorList>
    </citation>
    <scope>NUCLEOTIDE SEQUENCE [LARGE SCALE GENOMIC DNA]</scope>
    <source>
        <strain evidence="11 12">SW-151</strain>
    </source>
</reference>
<keyword evidence="5" id="KW-0479">Metal-binding</keyword>
<comment type="caution">
    <text evidence="11">The sequence shown here is derived from an EMBL/GenBank/DDBJ whole genome shotgun (WGS) entry which is preliminary data.</text>
</comment>
<keyword evidence="12" id="KW-1185">Reference proteome</keyword>
<dbReference type="InterPro" id="IPR002646">
    <property type="entry name" value="PolA_pol_head_dom"/>
</dbReference>
<feature type="domain" description="tRNA nucleotidyltransferase/poly(A) polymerase RNA and SrmB- binding" evidence="10">
    <location>
        <begin position="179"/>
        <end position="232"/>
    </location>
</feature>
<sequence>MTLPPADWMERRGLAALVAALDGKARFVGGAVRDTLLGLEVKDVDIATPLLPEDVMERLTAASIKVVPTGIAHGTITAVLPDGPVEITTLRRDVSTDGRRATVAFSDDWKEDAARRDFTINALSADPQTLELFDYFGGLDDLKRLQIRFIGSPAERIAEDHLRIMRYFRFQARFGKQQVDEKAYAACTAAAAKLEMLSRERIADELLKLLQTEDPRSALRQMIDAGIMSHIVDRIDEDSATVLNRIVQREQRLHLAPTAIRRLVALLPKDSDTAIAIARSLNLSRKQQRAIGERLVPGPADNMPAPDAELTDIRAFAYRTNIDAARDVALLYAPDDALPDMLARLADWQPPVFPLTGGHLIDQGLRPGPVVAKTLAKIEAAWIAQGFPDEQWVREFVADLKLAG</sequence>
<dbReference type="InterPro" id="IPR050264">
    <property type="entry name" value="Bact_CCA-adding_enz_type3_sf"/>
</dbReference>
<evidence type="ECO:0000313" key="12">
    <source>
        <dbReference type="Proteomes" id="UP000652427"/>
    </source>
</evidence>
<keyword evidence="3" id="KW-0819">tRNA processing</keyword>
<feature type="domain" description="Poly A polymerase head" evidence="9">
    <location>
        <begin position="25"/>
        <end position="148"/>
    </location>
</feature>
<dbReference type="Gene3D" id="1.10.3090.10">
    <property type="entry name" value="cca-adding enzyme, domain 2"/>
    <property type="match status" value="1"/>
</dbReference>
<dbReference type="Pfam" id="PF12627">
    <property type="entry name" value="PolyA_pol_RNAbd"/>
    <property type="match status" value="1"/>
</dbReference>
<accession>A0ABX2N3H5</accession>
<dbReference type="SUPFAM" id="SSF81301">
    <property type="entry name" value="Nucleotidyltransferase"/>
    <property type="match status" value="1"/>
</dbReference>
<keyword evidence="7" id="KW-0460">Magnesium</keyword>
<dbReference type="Proteomes" id="UP000652427">
    <property type="component" value="Unassembled WGS sequence"/>
</dbReference>
<keyword evidence="2 8" id="KW-0808">Transferase</keyword>
<dbReference type="InterPro" id="IPR043519">
    <property type="entry name" value="NT_sf"/>
</dbReference>
<dbReference type="PANTHER" id="PTHR46173">
    <property type="entry name" value="CCA TRNA NUCLEOTIDYLTRANSFERASE 1, MITOCHONDRIAL"/>
    <property type="match status" value="1"/>
</dbReference>
<evidence type="ECO:0000256" key="3">
    <source>
        <dbReference type="ARBA" id="ARBA00022694"/>
    </source>
</evidence>
<evidence type="ECO:0000313" key="11">
    <source>
        <dbReference type="EMBL" id="NVD28262.1"/>
    </source>
</evidence>
<evidence type="ECO:0000259" key="9">
    <source>
        <dbReference type="Pfam" id="PF01743"/>
    </source>
</evidence>